<evidence type="ECO:0000256" key="2">
    <source>
        <dbReference type="ARBA" id="ARBA00022908"/>
    </source>
</evidence>
<protein>
    <submittedName>
        <fullName evidence="6">Site-specific integrase</fullName>
    </submittedName>
</protein>
<keyword evidence="7" id="KW-1185">Reference proteome</keyword>
<dbReference type="InterPro" id="IPR011010">
    <property type="entry name" value="DNA_brk_join_enz"/>
</dbReference>
<dbReference type="Pfam" id="PF00589">
    <property type="entry name" value="Phage_integrase"/>
    <property type="match status" value="1"/>
</dbReference>
<dbReference type="InterPro" id="IPR050090">
    <property type="entry name" value="Tyrosine_recombinase_XerCD"/>
</dbReference>
<evidence type="ECO:0000313" key="6">
    <source>
        <dbReference type="EMBL" id="MBU2714320.1"/>
    </source>
</evidence>
<proteinExistence type="inferred from homology"/>
<dbReference type="EMBL" id="JAGSOY010000219">
    <property type="protein sequence ID" value="MBU2714320.1"/>
    <property type="molecule type" value="Genomic_DNA"/>
</dbReference>
<dbReference type="RefSeq" id="WP_215822577.1">
    <property type="nucleotide sequence ID" value="NZ_JAGSOY010000219.1"/>
</dbReference>
<organism evidence="6 7">
    <name type="scientific">Zooshikella harenae</name>
    <dbReference type="NCBI Taxonomy" id="2827238"/>
    <lineage>
        <taxon>Bacteria</taxon>
        <taxon>Pseudomonadati</taxon>
        <taxon>Pseudomonadota</taxon>
        <taxon>Gammaproteobacteria</taxon>
        <taxon>Oceanospirillales</taxon>
        <taxon>Zooshikellaceae</taxon>
        <taxon>Zooshikella</taxon>
    </lineage>
</organism>
<feature type="non-terminal residue" evidence="6">
    <location>
        <position position="1"/>
    </location>
</feature>
<dbReference type="CDD" id="cd01184">
    <property type="entry name" value="INT_C_like_1"/>
    <property type="match status" value="1"/>
</dbReference>
<dbReference type="Proteomes" id="UP000690515">
    <property type="component" value="Unassembled WGS sequence"/>
</dbReference>
<evidence type="ECO:0000313" key="7">
    <source>
        <dbReference type="Proteomes" id="UP000690515"/>
    </source>
</evidence>
<sequence>HTSNKVFSFSDFVAAKNGDRSSESQSPAKRNPKDKSLSELYELFQAQKLATEWGEKTKEDYYTAFKAFIDIVGDVVPSKVDSTLANKYSLELLSYPQRRTLGRNAKLSLKELSLRGVPTISVRTAKNHFMRMNVFLNWLSTHKYIKANPLIGLAPKGKKTMTKKQAFNKEDLKLIFSQPTFKMKKFNCEWQYWLPILALYTGARLEELAQLDAKDVKEKDGIYYLDIHAEESNQLKNESSVRIIPLHSKLIQLGFLDYVATRAGNKLFNLNKVSGKYGKNVTKWFTKFKQRLGFPTTKVFHSFRHTFRDLSVEAGMPSEHLKAILGHTQKDITHRVYGTGFGLELLNKSIQRISFDIEFI</sequence>
<dbReference type="PROSITE" id="PS51898">
    <property type="entry name" value="TYR_RECOMBINASE"/>
    <property type="match status" value="1"/>
</dbReference>
<dbReference type="PANTHER" id="PTHR30349">
    <property type="entry name" value="PHAGE INTEGRASE-RELATED"/>
    <property type="match status" value="1"/>
</dbReference>
<keyword evidence="4" id="KW-0233">DNA recombination</keyword>
<dbReference type="InterPro" id="IPR013762">
    <property type="entry name" value="Integrase-like_cat_sf"/>
</dbReference>
<name>A0ABS5ZK49_9GAMM</name>
<feature type="domain" description="Tyr recombinase" evidence="5">
    <location>
        <begin position="162"/>
        <end position="350"/>
    </location>
</feature>
<evidence type="ECO:0000256" key="1">
    <source>
        <dbReference type="ARBA" id="ARBA00008857"/>
    </source>
</evidence>
<comment type="similarity">
    <text evidence="1">Belongs to the 'phage' integrase family.</text>
</comment>
<evidence type="ECO:0000256" key="3">
    <source>
        <dbReference type="ARBA" id="ARBA00023125"/>
    </source>
</evidence>
<keyword evidence="2" id="KW-0229">DNA integration</keyword>
<dbReference type="PANTHER" id="PTHR30349:SF41">
    <property type="entry name" value="INTEGRASE_RECOMBINASE PROTEIN MJ0367-RELATED"/>
    <property type="match status" value="1"/>
</dbReference>
<evidence type="ECO:0000259" key="5">
    <source>
        <dbReference type="PROSITE" id="PS51898"/>
    </source>
</evidence>
<keyword evidence="3" id="KW-0238">DNA-binding</keyword>
<accession>A0ABS5ZK49</accession>
<evidence type="ECO:0000256" key="4">
    <source>
        <dbReference type="ARBA" id="ARBA00023172"/>
    </source>
</evidence>
<dbReference type="SUPFAM" id="SSF56349">
    <property type="entry name" value="DNA breaking-rejoining enzymes"/>
    <property type="match status" value="1"/>
</dbReference>
<comment type="caution">
    <text evidence="6">The sequence shown here is derived from an EMBL/GenBank/DDBJ whole genome shotgun (WGS) entry which is preliminary data.</text>
</comment>
<gene>
    <name evidence="6" type="ORF">KCG35_25050</name>
</gene>
<reference evidence="6 7" key="1">
    <citation type="submission" date="2021-04" db="EMBL/GenBank/DDBJ databases">
        <authorList>
            <person name="Pira H."/>
            <person name="Risdian C."/>
            <person name="Wink J."/>
        </authorList>
    </citation>
    <scope>NUCLEOTIDE SEQUENCE [LARGE SCALE GENOMIC DNA]</scope>
    <source>
        <strain evidence="6 7">WH53</strain>
    </source>
</reference>
<dbReference type="Gene3D" id="1.10.443.10">
    <property type="entry name" value="Intergrase catalytic core"/>
    <property type="match status" value="1"/>
</dbReference>
<dbReference type="InterPro" id="IPR002104">
    <property type="entry name" value="Integrase_catalytic"/>
</dbReference>